<dbReference type="AlphaFoldDB" id="A0A4Q7ZPV3"/>
<feature type="compositionally biased region" description="Low complexity" evidence="1">
    <location>
        <begin position="173"/>
        <end position="186"/>
    </location>
</feature>
<dbReference type="Proteomes" id="UP000292564">
    <property type="component" value="Unassembled WGS sequence"/>
</dbReference>
<proteinExistence type="predicted"/>
<protein>
    <submittedName>
        <fullName evidence="3">Uncharacterized protein</fullName>
    </submittedName>
</protein>
<dbReference type="OrthoDB" id="3292634at2"/>
<evidence type="ECO:0000313" key="3">
    <source>
        <dbReference type="EMBL" id="RZU52455.1"/>
    </source>
</evidence>
<feature type="compositionally biased region" description="Pro residues" evidence="1">
    <location>
        <begin position="265"/>
        <end position="275"/>
    </location>
</feature>
<keyword evidence="2" id="KW-1133">Transmembrane helix</keyword>
<feature type="transmembrane region" description="Helical" evidence="2">
    <location>
        <begin position="371"/>
        <end position="392"/>
    </location>
</feature>
<gene>
    <name evidence="3" type="ORF">EV385_4318</name>
</gene>
<sequence length="612" mass="61766">MERTVSGDVADSSGMSDASVAVADLPSASGAHWANRDSEGDRRRAGGPAEPFGRTPPSGSLPESPAPREPRPGDATTPDSASWAFSVAPRDAERGGDRTTVPHRGPEPGVSTPERGPQPGADLPRRVAGATTGELPRRVPGSAAGDTLSGDRESHPPRAGATPGRPADKLPRRSAGAAPSPGAAHPSRQDDPGNPAGREAPEPPYGPAPPTTGGRVSFGFTAGPISGTHARAGAPTSPGPSLERPVAVTARPGPPPAAQGREAPPAVPRPAPSPGPTGGAAQRDPAPGRPGGRTPTPVSPVVDLDDAPATPAIGDIVNGPGREIRPHRATRRDPAGRRGEDHKGEGPKPDGRPQPGPGAPPAPRRSRAATAVAAGLTGVILLAGTVAGVVFFSGANGDITSVLQLGAGSADRRTATAPLDGRTAASLEVLGGLGRLTVRSEDLGDQLYRITAADGSDSVPAPVISDDQVRLSVTPDGDGEPGAVEVVLSANVRWSLRFTGGADEQLIDLSSGQVGDVALTGGARRVALTLPKPVGTVGVRVDGALDELSVKSPADAPVRVKVQSGAKTVTAGARTLRDVAPGSTLTPRNWQVPDRYDLDAAARITLLRVETS</sequence>
<keyword evidence="2" id="KW-0472">Membrane</keyword>
<keyword evidence="2" id="KW-0812">Transmembrane</keyword>
<dbReference type="EMBL" id="SHKY01000001">
    <property type="protein sequence ID" value="RZU52455.1"/>
    <property type="molecule type" value="Genomic_DNA"/>
</dbReference>
<reference evidence="3 4" key="1">
    <citation type="submission" date="2019-02" db="EMBL/GenBank/DDBJ databases">
        <title>Sequencing the genomes of 1000 actinobacteria strains.</title>
        <authorList>
            <person name="Klenk H.-P."/>
        </authorList>
    </citation>
    <scope>NUCLEOTIDE SEQUENCE [LARGE SCALE GENOMIC DNA]</scope>
    <source>
        <strain evidence="3 4">DSM 45162</strain>
    </source>
</reference>
<accession>A0A4Q7ZPV3</accession>
<feature type="compositionally biased region" description="Basic and acidic residues" evidence="1">
    <location>
        <begin position="322"/>
        <end position="351"/>
    </location>
</feature>
<feature type="compositionally biased region" description="Basic and acidic residues" evidence="1">
    <location>
        <begin position="34"/>
        <end position="44"/>
    </location>
</feature>
<evidence type="ECO:0000313" key="4">
    <source>
        <dbReference type="Proteomes" id="UP000292564"/>
    </source>
</evidence>
<organism evidence="3 4">
    <name type="scientific">Krasilnikovia cinnamomea</name>
    <dbReference type="NCBI Taxonomy" id="349313"/>
    <lineage>
        <taxon>Bacteria</taxon>
        <taxon>Bacillati</taxon>
        <taxon>Actinomycetota</taxon>
        <taxon>Actinomycetes</taxon>
        <taxon>Micromonosporales</taxon>
        <taxon>Micromonosporaceae</taxon>
        <taxon>Krasilnikovia</taxon>
    </lineage>
</organism>
<name>A0A4Q7ZPV3_9ACTN</name>
<keyword evidence="4" id="KW-1185">Reference proteome</keyword>
<evidence type="ECO:0000256" key="2">
    <source>
        <dbReference type="SAM" id="Phobius"/>
    </source>
</evidence>
<comment type="caution">
    <text evidence="3">The sequence shown here is derived from an EMBL/GenBank/DDBJ whole genome shotgun (WGS) entry which is preliminary data.</text>
</comment>
<dbReference type="RefSeq" id="WP_130511064.1">
    <property type="nucleotide sequence ID" value="NZ_SHKY01000001.1"/>
</dbReference>
<evidence type="ECO:0000256" key="1">
    <source>
        <dbReference type="SAM" id="MobiDB-lite"/>
    </source>
</evidence>
<feature type="compositionally biased region" description="Pro residues" evidence="1">
    <location>
        <begin position="352"/>
        <end position="363"/>
    </location>
</feature>
<feature type="region of interest" description="Disordered" evidence="1">
    <location>
        <begin position="1"/>
        <end position="368"/>
    </location>
</feature>